<accession>A0A7J0FDQ2</accession>
<proteinExistence type="predicted"/>
<name>A0A7J0FDQ2_9ERIC</name>
<keyword evidence="4" id="KW-1185">Reference proteome</keyword>
<evidence type="ECO:0000313" key="3">
    <source>
        <dbReference type="EMBL" id="GFY96815.1"/>
    </source>
</evidence>
<feature type="coiled-coil region" evidence="1">
    <location>
        <begin position="227"/>
        <end position="254"/>
    </location>
</feature>
<reference evidence="3 4" key="1">
    <citation type="submission" date="2019-07" db="EMBL/GenBank/DDBJ databases">
        <title>De Novo Assembly of kiwifruit Actinidia rufa.</title>
        <authorList>
            <person name="Sugita-Konishi S."/>
            <person name="Sato K."/>
            <person name="Mori E."/>
            <person name="Abe Y."/>
            <person name="Kisaki G."/>
            <person name="Hamano K."/>
            <person name="Suezawa K."/>
            <person name="Otani M."/>
            <person name="Fukuda T."/>
            <person name="Manabe T."/>
            <person name="Gomi K."/>
            <person name="Tabuchi M."/>
            <person name="Akimitsu K."/>
            <person name="Kataoka I."/>
        </authorList>
    </citation>
    <scope>NUCLEOTIDE SEQUENCE [LARGE SCALE GENOMIC DNA]</scope>
    <source>
        <strain evidence="4">cv. Fuchu</strain>
    </source>
</reference>
<dbReference type="EMBL" id="BJWL01000011">
    <property type="protein sequence ID" value="GFY96815.1"/>
    <property type="molecule type" value="Genomic_DNA"/>
</dbReference>
<feature type="region of interest" description="Disordered" evidence="2">
    <location>
        <begin position="162"/>
        <end position="186"/>
    </location>
</feature>
<evidence type="ECO:0000313" key="4">
    <source>
        <dbReference type="Proteomes" id="UP000585474"/>
    </source>
</evidence>
<feature type="compositionally biased region" description="Acidic residues" evidence="2">
    <location>
        <begin position="310"/>
        <end position="320"/>
    </location>
</feature>
<dbReference type="Proteomes" id="UP000585474">
    <property type="component" value="Unassembled WGS sequence"/>
</dbReference>
<comment type="caution">
    <text evidence="3">The sequence shown here is derived from an EMBL/GenBank/DDBJ whole genome shotgun (WGS) entry which is preliminary data.</text>
</comment>
<organism evidence="3 4">
    <name type="scientific">Actinidia rufa</name>
    <dbReference type="NCBI Taxonomy" id="165716"/>
    <lineage>
        <taxon>Eukaryota</taxon>
        <taxon>Viridiplantae</taxon>
        <taxon>Streptophyta</taxon>
        <taxon>Embryophyta</taxon>
        <taxon>Tracheophyta</taxon>
        <taxon>Spermatophyta</taxon>
        <taxon>Magnoliopsida</taxon>
        <taxon>eudicotyledons</taxon>
        <taxon>Gunneridae</taxon>
        <taxon>Pentapetalae</taxon>
        <taxon>asterids</taxon>
        <taxon>Ericales</taxon>
        <taxon>Actinidiaceae</taxon>
        <taxon>Actinidia</taxon>
    </lineage>
</organism>
<feature type="region of interest" description="Disordered" evidence="2">
    <location>
        <begin position="308"/>
        <end position="334"/>
    </location>
</feature>
<gene>
    <name evidence="3" type="ORF">Acr_11g0011210</name>
</gene>
<evidence type="ECO:0000256" key="1">
    <source>
        <dbReference type="SAM" id="Coils"/>
    </source>
</evidence>
<evidence type="ECO:0000256" key="2">
    <source>
        <dbReference type="SAM" id="MobiDB-lite"/>
    </source>
</evidence>
<protein>
    <submittedName>
        <fullName evidence="3">Uncharacterized protein</fullName>
    </submittedName>
</protein>
<dbReference type="AlphaFoldDB" id="A0A7J0FDQ2"/>
<sequence>MRGKVSFACWWYDDIIRMPYLLMNLGKRYNKLPILTNLEDRGYRRVFRKLGLRGFFKVSVVLNSKTFERCYALNREGMVLVAEIMPRTKPSNSSSSSGAMSELWLPSELRSDETQLEEALLEGGRIQGCKLISEANPNYERGCYSGEMFKGRGARHLVHEMGSKGKKAMPPSESKKKTKSTVMPSAEASEKVTWPVGVIPPSDKGKVDKLTLDQAVTKFFHVIGQAVKELKNVIEDWDATVARLEKQVALTKKTTIKEFRPFEDFHDAIESTASKYFGEGFNFCKRQIARHDLDLSIDFDDMGIDHDLLEKEEDEAEEKEEGNKEKGDTNPLSF</sequence>
<keyword evidence="1" id="KW-0175">Coiled coil</keyword>